<name>A0ACC4B2F5_POPAL</name>
<evidence type="ECO:0000313" key="2">
    <source>
        <dbReference type="Proteomes" id="UP000309997"/>
    </source>
</evidence>
<dbReference type="Proteomes" id="UP000309997">
    <property type="component" value="Unassembled WGS sequence"/>
</dbReference>
<gene>
    <name evidence="1" type="ORF">D5086_026529</name>
</gene>
<dbReference type="EMBL" id="RCHU02000014">
    <property type="protein sequence ID" value="KAL3572625.1"/>
    <property type="molecule type" value="Genomic_DNA"/>
</dbReference>
<sequence>MLDNTLFCTRKKILCIVDLLCNADSHYEASLMLLIHELKDKLSARLISKCFCVKSLMDYKLCIRTWSLVESELQTPCISETCKQKGENELKKADREKLLNSHFPLSEVLKLYFKDEMVWNTSAGIL</sequence>
<protein>
    <submittedName>
        <fullName evidence="1">Uncharacterized protein</fullName>
    </submittedName>
</protein>
<keyword evidence="2" id="KW-1185">Reference proteome</keyword>
<comment type="caution">
    <text evidence="1">The sequence shown here is derived from an EMBL/GenBank/DDBJ whole genome shotgun (WGS) entry which is preliminary data.</text>
</comment>
<accession>A0ACC4B2F5</accession>
<evidence type="ECO:0000313" key="1">
    <source>
        <dbReference type="EMBL" id="KAL3572625.1"/>
    </source>
</evidence>
<proteinExistence type="predicted"/>
<organism evidence="1 2">
    <name type="scientific">Populus alba</name>
    <name type="common">White poplar</name>
    <dbReference type="NCBI Taxonomy" id="43335"/>
    <lineage>
        <taxon>Eukaryota</taxon>
        <taxon>Viridiplantae</taxon>
        <taxon>Streptophyta</taxon>
        <taxon>Embryophyta</taxon>
        <taxon>Tracheophyta</taxon>
        <taxon>Spermatophyta</taxon>
        <taxon>Magnoliopsida</taxon>
        <taxon>eudicotyledons</taxon>
        <taxon>Gunneridae</taxon>
        <taxon>Pentapetalae</taxon>
        <taxon>rosids</taxon>
        <taxon>fabids</taxon>
        <taxon>Malpighiales</taxon>
        <taxon>Salicaceae</taxon>
        <taxon>Saliceae</taxon>
        <taxon>Populus</taxon>
    </lineage>
</organism>
<reference evidence="1 2" key="1">
    <citation type="journal article" date="2024" name="Plant Biotechnol. J.">
        <title>Genome and CRISPR/Cas9 system of a widespread forest tree (Populus alba) in the world.</title>
        <authorList>
            <person name="Liu Y.J."/>
            <person name="Jiang P.F."/>
            <person name="Han X.M."/>
            <person name="Li X.Y."/>
            <person name="Wang H.M."/>
            <person name="Wang Y.J."/>
            <person name="Wang X.X."/>
            <person name="Zeng Q.Y."/>
        </authorList>
    </citation>
    <scope>NUCLEOTIDE SEQUENCE [LARGE SCALE GENOMIC DNA]</scope>
    <source>
        <strain evidence="2">cv. PAL-ZL1</strain>
    </source>
</reference>